<dbReference type="EMBL" id="FWXD01000027">
    <property type="protein sequence ID" value="SMC28959.1"/>
    <property type="molecule type" value="Genomic_DNA"/>
</dbReference>
<dbReference type="Proteomes" id="UP000192761">
    <property type="component" value="Unassembled WGS sequence"/>
</dbReference>
<dbReference type="AlphaFoldDB" id="A0A1W1XYB9"/>
<keyword evidence="2" id="KW-0489">Methyltransferase</keyword>
<dbReference type="GO" id="GO:0032259">
    <property type="term" value="P:methylation"/>
    <property type="evidence" value="ECO:0007669"/>
    <property type="project" value="UniProtKB-KW"/>
</dbReference>
<organism evidence="2 3">
    <name type="scientific">Andreprevotia lacus DSM 23236</name>
    <dbReference type="NCBI Taxonomy" id="1121001"/>
    <lineage>
        <taxon>Bacteria</taxon>
        <taxon>Pseudomonadati</taxon>
        <taxon>Pseudomonadota</taxon>
        <taxon>Betaproteobacteria</taxon>
        <taxon>Neisseriales</taxon>
        <taxon>Chitinibacteraceae</taxon>
        <taxon>Andreprevotia</taxon>
    </lineage>
</organism>
<dbReference type="GO" id="GO:0008168">
    <property type="term" value="F:methyltransferase activity"/>
    <property type="evidence" value="ECO:0007669"/>
    <property type="project" value="UniProtKB-KW"/>
</dbReference>
<feature type="coiled-coil region" evidence="1">
    <location>
        <begin position="428"/>
        <end position="490"/>
    </location>
</feature>
<keyword evidence="1" id="KW-0175">Coiled coil</keyword>
<gene>
    <name evidence="2" type="ORF">SAMN02745857_03509</name>
</gene>
<evidence type="ECO:0000313" key="3">
    <source>
        <dbReference type="Proteomes" id="UP000192761"/>
    </source>
</evidence>
<dbReference type="STRING" id="1121001.SAMN02745857_03509"/>
<protein>
    <submittedName>
        <fullName evidence="2">Methyltransferase domain-containing protein</fullName>
    </submittedName>
</protein>
<name>A0A1W1XYB9_9NEIS</name>
<dbReference type="Gene3D" id="3.40.50.150">
    <property type="entry name" value="Vaccinia Virus protein VP39"/>
    <property type="match status" value="1"/>
</dbReference>
<dbReference type="SUPFAM" id="SSF53335">
    <property type="entry name" value="S-adenosyl-L-methionine-dependent methyltransferases"/>
    <property type="match status" value="1"/>
</dbReference>
<dbReference type="CDD" id="cd02440">
    <property type="entry name" value="AdoMet_MTases"/>
    <property type="match status" value="1"/>
</dbReference>
<sequence>MLETHVYEREVVGEEGDSLSHIVAMLTEPGDVLDVGTGSGALGRYLRQQDGRLIDGLTYNQAELERAQPFYRQIWLADLTQPQALDVLGERRYRYIVCADVLEHLADPETVLAALTKRLAVDGELVISIPNIGYAGVLAELLAGEFLYRNEGLLDRTHLRFFTRKSLLRLLDGAGLGATQWHSVVRPLPWSEFAPKYLDHLPPQVQRYLCAREDAHAYQFIVKAALGVDTTLQERLAPQNAPHFMAQLYWSTAAGDASFAEAASVRAFGIAGLGRQTLRFELPAGLAPLQALRIDPADRPGALELFSVRLRAQDGTVLWQWQPRDGGIDALGGMQRLPATHGEQAAFFAVFDEDPWLVLKLGQQVAAAMIEIELSWPQLPEAEVLAQAQRLCNAELARLGAESAHYRQKGAHYRQVAAWYRQEAARSSEEVVRNREEASAMAAQLRQQIAAQSEFLEHMKAQNARDLQSMQALQEELAHARGMLQGVRASKLWRLGRWLGLTKISL</sequence>
<evidence type="ECO:0000256" key="1">
    <source>
        <dbReference type="SAM" id="Coils"/>
    </source>
</evidence>
<dbReference type="Pfam" id="PF13489">
    <property type="entry name" value="Methyltransf_23"/>
    <property type="match status" value="1"/>
</dbReference>
<keyword evidence="2" id="KW-0808">Transferase</keyword>
<proteinExistence type="predicted"/>
<accession>A0A1W1XYB9</accession>
<dbReference type="OrthoDB" id="9790457at2"/>
<dbReference type="InterPro" id="IPR029063">
    <property type="entry name" value="SAM-dependent_MTases_sf"/>
</dbReference>
<keyword evidence="3" id="KW-1185">Reference proteome</keyword>
<evidence type="ECO:0000313" key="2">
    <source>
        <dbReference type="EMBL" id="SMC28959.1"/>
    </source>
</evidence>
<reference evidence="2 3" key="1">
    <citation type="submission" date="2017-04" db="EMBL/GenBank/DDBJ databases">
        <authorList>
            <person name="Afonso C.L."/>
            <person name="Miller P.J."/>
            <person name="Scott M.A."/>
            <person name="Spackman E."/>
            <person name="Goraichik I."/>
            <person name="Dimitrov K.M."/>
            <person name="Suarez D.L."/>
            <person name="Swayne D.E."/>
        </authorList>
    </citation>
    <scope>NUCLEOTIDE SEQUENCE [LARGE SCALE GENOMIC DNA]</scope>
    <source>
        <strain evidence="2 3">DSM 23236</strain>
    </source>
</reference>